<dbReference type="SUPFAM" id="SSF53850">
    <property type="entry name" value="Periplasmic binding protein-like II"/>
    <property type="match status" value="1"/>
</dbReference>
<comment type="caution">
    <text evidence="2">The sequence shown here is derived from an EMBL/GenBank/DDBJ whole genome shotgun (WGS) entry which is preliminary data.</text>
</comment>
<proteinExistence type="predicted"/>
<evidence type="ECO:0000256" key="1">
    <source>
        <dbReference type="SAM" id="SignalP"/>
    </source>
</evidence>
<dbReference type="EMBL" id="JBHUCX010000044">
    <property type="protein sequence ID" value="MFD1676121.1"/>
    <property type="molecule type" value="Genomic_DNA"/>
</dbReference>
<dbReference type="RefSeq" id="WP_377944014.1">
    <property type="nucleotide sequence ID" value="NZ_JBHUCX010000044.1"/>
</dbReference>
<gene>
    <name evidence="2" type="ORF">ACFSB2_15560</name>
</gene>
<dbReference type="PROSITE" id="PS51257">
    <property type="entry name" value="PROKAR_LIPOPROTEIN"/>
    <property type="match status" value="1"/>
</dbReference>
<organism evidence="2 3">
    <name type="scientific">Alicyclobacillus fodiniaquatilis</name>
    <dbReference type="NCBI Taxonomy" id="1661150"/>
    <lineage>
        <taxon>Bacteria</taxon>
        <taxon>Bacillati</taxon>
        <taxon>Bacillota</taxon>
        <taxon>Bacilli</taxon>
        <taxon>Bacillales</taxon>
        <taxon>Alicyclobacillaceae</taxon>
        <taxon>Alicyclobacillus</taxon>
    </lineage>
</organism>
<dbReference type="Proteomes" id="UP001597079">
    <property type="component" value="Unassembled WGS sequence"/>
</dbReference>
<keyword evidence="3" id="KW-1185">Reference proteome</keyword>
<keyword evidence="1" id="KW-0732">Signal</keyword>
<protein>
    <submittedName>
        <fullName evidence="2">ABC transporter substrate-binding protein</fullName>
    </submittedName>
</protein>
<feature type="signal peptide" evidence="1">
    <location>
        <begin position="1"/>
        <end position="29"/>
    </location>
</feature>
<dbReference type="InterPro" id="IPR050490">
    <property type="entry name" value="Bact_solute-bd_prot1"/>
</dbReference>
<dbReference type="Gene3D" id="3.40.190.10">
    <property type="entry name" value="Periplasmic binding protein-like II"/>
    <property type="match status" value="1"/>
</dbReference>
<name>A0ABW4JI85_9BACL</name>
<feature type="chain" id="PRO_5045811748" evidence="1">
    <location>
        <begin position="30"/>
        <end position="454"/>
    </location>
</feature>
<dbReference type="CDD" id="cd13585">
    <property type="entry name" value="PBP2_TMBP_like"/>
    <property type="match status" value="1"/>
</dbReference>
<evidence type="ECO:0000313" key="2">
    <source>
        <dbReference type="EMBL" id="MFD1676121.1"/>
    </source>
</evidence>
<reference evidence="3" key="1">
    <citation type="journal article" date="2019" name="Int. J. Syst. Evol. Microbiol.">
        <title>The Global Catalogue of Microorganisms (GCM) 10K type strain sequencing project: providing services to taxonomists for standard genome sequencing and annotation.</title>
        <authorList>
            <consortium name="The Broad Institute Genomics Platform"/>
            <consortium name="The Broad Institute Genome Sequencing Center for Infectious Disease"/>
            <person name="Wu L."/>
            <person name="Ma J."/>
        </authorList>
    </citation>
    <scope>NUCLEOTIDE SEQUENCE [LARGE SCALE GENOMIC DNA]</scope>
    <source>
        <strain evidence="3">CGMCC 1.12286</strain>
    </source>
</reference>
<accession>A0ABW4JI85</accession>
<dbReference type="InterPro" id="IPR006059">
    <property type="entry name" value="SBP"/>
</dbReference>
<dbReference type="Pfam" id="PF01547">
    <property type="entry name" value="SBP_bac_1"/>
    <property type="match status" value="1"/>
</dbReference>
<dbReference type="PANTHER" id="PTHR43649:SF12">
    <property type="entry name" value="DIACETYLCHITOBIOSE BINDING PROTEIN DASA"/>
    <property type="match status" value="1"/>
</dbReference>
<dbReference type="PANTHER" id="PTHR43649">
    <property type="entry name" value="ARABINOSE-BINDING PROTEIN-RELATED"/>
    <property type="match status" value="1"/>
</dbReference>
<evidence type="ECO:0000313" key="3">
    <source>
        <dbReference type="Proteomes" id="UP001597079"/>
    </source>
</evidence>
<sequence length="454" mass="49584">MNKWIYRSSIALSFLLVTACAPSQSTSNANTPKTITWLLPEDPEIDAYANQVAKAFHKKYPNVQVKVITPGSTAYNQKLLTMAAAGQTPDIFTDWGNTGIYTIISQHLAANLNPYFKQDKVSPNYIPATYQKEYSENGQLYGIPWLSNPTFIAYNKTLFEKYDVPLPPTSWGDKSWTTTALLNDAEKLTHKTSSPKTSDWGANLYAGSLGSLSWLWGADPLNNQGGPTQSPAYTGSTITQTYATSPGMVNSMQWLADLTTKYKVTPSPGTINAMSASGNAFWSGHIAIAEVAGWVWRQAAVVQPKFQWGIAPMPYGPGGADTAQREDNAFYLSSKSANPDIAFKLMLFATQGEGANLLVNAAKVDPPNVNQNYFKQWSEGISKISGFAMDEKTFSNVFMGGVNNDFPDPTNVISNSSDFGDPFTQLMAPVWLGRESAAQGLKNVQQAWQRAASH</sequence>